<dbReference type="Gene3D" id="1.10.3290.10">
    <property type="entry name" value="Fido-like domain"/>
    <property type="match status" value="1"/>
</dbReference>
<feature type="domain" description="Fido" evidence="1">
    <location>
        <begin position="185"/>
        <end position="338"/>
    </location>
</feature>
<evidence type="ECO:0000313" key="3">
    <source>
        <dbReference type="Proteomes" id="UP000278632"/>
    </source>
</evidence>
<dbReference type="Proteomes" id="UP000278632">
    <property type="component" value="Unassembled WGS sequence"/>
</dbReference>
<protein>
    <recommendedName>
        <fullName evidence="1">Fido domain-containing protein</fullName>
    </recommendedName>
</protein>
<reference evidence="3" key="1">
    <citation type="submission" date="2018-05" db="EMBL/GenBank/DDBJ databases">
        <title>Genome Sequencing of selected type strains of the family Eggerthellaceae.</title>
        <authorList>
            <person name="Danylec N."/>
            <person name="Stoll D.A."/>
            <person name="Doetsch A."/>
            <person name="Huch M."/>
        </authorList>
    </citation>
    <scope>NUCLEOTIDE SEQUENCE [LARGE SCALE GENOMIC DNA]</scope>
    <source>
        <strain evidence="3">DSM 16106</strain>
    </source>
</reference>
<keyword evidence="3" id="KW-1185">Reference proteome</keyword>
<organism evidence="2 3">
    <name type="scientific">Paraeggerthella hongkongensis</name>
    <dbReference type="NCBI Taxonomy" id="230658"/>
    <lineage>
        <taxon>Bacteria</taxon>
        <taxon>Bacillati</taxon>
        <taxon>Actinomycetota</taxon>
        <taxon>Coriobacteriia</taxon>
        <taxon>Eggerthellales</taxon>
        <taxon>Eggerthellaceae</taxon>
        <taxon>Paraeggerthella</taxon>
    </lineage>
</organism>
<evidence type="ECO:0000313" key="2">
    <source>
        <dbReference type="EMBL" id="RNL46938.1"/>
    </source>
</evidence>
<gene>
    <name evidence="2" type="ORF">DMP08_04470</name>
</gene>
<dbReference type="Pfam" id="PF02661">
    <property type="entry name" value="Fic"/>
    <property type="match status" value="1"/>
</dbReference>
<evidence type="ECO:0000259" key="1">
    <source>
        <dbReference type="PROSITE" id="PS51459"/>
    </source>
</evidence>
<dbReference type="EMBL" id="QICD01000005">
    <property type="protein sequence ID" value="RNL46938.1"/>
    <property type="molecule type" value="Genomic_DNA"/>
</dbReference>
<proteinExistence type="predicted"/>
<sequence length="469" mass="51570">MLEWSARGGSFGSWSRSAAMQYFDRQIGQDDLARLIADLASVRAEKDKVNRKKRSGAPYEPKLLCPRNFVLSSETAAVVARAEIAVAKSDCLVEGSAYPLRRLLSRVEGVASVRTNGVKPSYRACCYLDLGSWTHAPAGSARLVKNAARMHAGCTSAQLDASYAAHLVEGAVNFILSDVSQDGDITAAHLEALYRGISEGSYWEKEAGLRSWDYHHRRSPDVDLDMYRPPTAAQLPRFMKDLVQFCNRNSYSPIARSAIAHYQLEATKAFMAGSDQIGRILAILIWRKAGLIEHYMPPFSITPAMTTMRHTRRLEPYLTEHDFVDAGELLAVDEWVYHCARACELSVRIAKVCCREASALTDSWTAQVKGSGIELRKCVRKLMNELIGSPVVSIPFAAELIGSSFSTAARAVSDLVEAGVLRQMGGGGRNRVFEAAEAIALFTRIEGAFLPETPLSREFLIEQSKGTIA</sequence>
<comment type="caution">
    <text evidence="2">The sequence shown here is derived from an EMBL/GenBank/DDBJ whole genome shotgun (WGS) entry which is preliminary data.</text>
</comment>
<dbReference type="InterPro" id="IPR003812">
    <property type="entry name" value="Fido"/>
</dbReference>
<dbReference type="InterPro" id="IPR036597">
    <property type="entry name" value="Fido-like_dom_sf"/>
</dbReference>
<dbReference type="SUPFAM" id="SSF140931">
    <property type="entry name" value="Fic-like"/>
    <property type="match status" value="1"/>
</dbReference>
<accession>A0A3N0BH93</accession>
<dbReference type="PROSITE" id="PS51459">
    <property type="entry name" value="FIDO"/>
    <property type="match status" value="1"/>
</dbReference>
<dbReference type="AlphaFoldDB" id="A0A3N0BH93"/>
<name>A0A3N0BH93_9ACTN</name>